<dbReference type="InterPro" id="IPR027805">
    <property type="entry name" value="Transposase_HTH_dom"/>
</dbReference>
<dbReference type="GO" id="GO:0046872">
    <property type="term" value="F:metal ion binding"/>
    <property type="evidence" value="ECO:0007669"/>
    <property type="project" value="UniProtKB-KW"/>
</dbReference>
<comment type="cofactor">
    <cofactor evidence="1">
        <name>a divalent metal cation</name>
        <dbReference type="ChEBI" id="CHEBI:60240"/>
    </cofactor>
</comment>
<comment type="caution">
    <text evidence="5">The sequence shown here is derived from an EMBL/GenBank/DDBJ whole genome shotgun (WGS) entry which is preliminary data.</text>
</comment>
<keyword evidence="6" id="KW-1185">Reference proteome</keyword>
<dbReference type="Pfam" id="PF13359">
    <property type="entry name" value="DDE_Tnp_4"/>
    <property type="match status" value="1"/>
</dbReference>
<accession>A0AA89CC30</accession>
<evidence type="ECO:0000259" key="3">
    <source>
        <dbReference type="Pfam" id="PF13359"/>
    </source>
</evidence>
<dbReference type="EMBL" id="VSWD01000004">
    <property type="protein sequence ID" value="KAK3104859.1"/>
    <property type="molecule type" value="Genomic_DNA"/>
</dbReference>
<protein>
    <recommendedName>
        <fullName evidence="7">DDE Tnp4 domain-containing protein</fullName>
    </recommendedName>
</protein>
<feature type="domain" description="Transposase Helix-turn-helix" evidence="4">
    <location>
        <begin position="106"/>
        <end position="155"/>
    </location>
</feature>
<dbReference type="InterPro" id="IPR027806">
    <property type="entry name" value="HARBI1_dom"/>
</dbReference>
<organism evidence="5 6">
    <name type="scientific">Pinctada imbricata</name>
    <name type="common">Atlantic pearl-oyster</name>
    <name type="synonym">Pinctada martensii</name>
    <dbReference type="NCBI Taxonomy" id="66713"/>
    <lineage>
        <taxon>Eukaryota</taxon>
        <taxon>Metazoa</taxon>
        <taxon>Spiralia</taxon>
        <taxon>Lophotrochozoa</taxon>
        <taxon>Mollusca</taxon>
        <taxon>Bivalvia</taxon>
        <taxon>Autobranchia</taxon>
        <taxon>Pteriomorphia</taxon>
        <taxon>Pterioida</taxon>
        <taxon>Pterioidea</taxon>
        <taxon>Pteriidae</taxon>
        <taxon>Pinctada</taxon>
    </lineage>
</organism>
<name>A0AA89CC30_PINIB</name>
<dbReference type="PANTHER" id="PTHR23080:SF133">
    <property type="entry name" value="SI:CH211-262I1.5-RELATED"/>
    <property type="match status" value="1"/>
</dbReference>
<evidence type="ECO:0000256" key="1">
    <source>
        <dbReference type="ARBA" id="ARBA00001968"/>
    </source>
</evidence>
<evidence type="ECO:0000313" key="6">
    <source>
        <dbReference type="Proteomes" id="UP001186944"/>
    </source>
</evidence>
<gene>
    <name evidence="5" type="ORF">FSP39_011847</name>
</gene>
<dbReference type="Pfam" id="PF13613">
    <property type="entry name" value="HTH_Tnp_4"/>
    <property type="match status" value="1"/>
</dbReference>
<dbReference type="Proteomes" id="UP001186944">
    <property type="component" value="Unassembled WGS sequence"/>
</dbReference>
<keyword evidence="2" id="KW-0479">Metal-binding</keyword>
<evidence type="ECO:0000259" key="4">
    <source>
        <dbReference type="Pfam" id="PF13613"/>
    </source>
</evidence>
<sequence length="365" mass="42078">MDMLAMMTENANLSTEKDKILAEKQQIVADFDTLYKKSSAYKKDKSSQTYFTRGFSSENVMTDEKQFKYYTGYQPSQFEDVFKFLVPNEEEVPIKYPTNRVSEVTRLVLKDQLFLTIMKLRHNFHHDDLAYRFGVSKQTVSVIFSHWANYMFLRFGEISFWPLRDVIAQHMPTKYAEEFPTTFAMLDCTEIRITKPSSLKAQSQTYSDYKSGNTLKGLVACDPRGSVIFVSMLFSGAMSDKEIFIQSGFQEMLKDLVKEGHLLEGDGLMADKGFNIEEEVRKCGLVLNIPPFSRQGKQMSSSDALLTKKIAKHCVHVERAIERIKRFKILAGRVDLTLFSQINQIWFVCAFLTNFFPPAIKEENN</sequence>
<evidence type="ECO:0008006" key="7">
    <source>
        <dbReference type="Google" id="ProtNLM"/>
    </source>
</evidence>
<proteinExistence type="predicted"/>
<evidence type="ECO:0000256" key="2">
    <source>
        <dbReference type="ARBA" id="ARBA00022723"/>
    </source>
</evidence>
<feature type="domain" description="DDE Tnp4" evidence="3">
    <location>
        <begin position="186"/>
        <end position="354"/>
    </location>
</feature>
<dbReference type="PANTHER" id="PTHR23080">
    <property type="entry name" value="THAP DOMAIN PROTEIN"/>
    <property type="match status" value="1"/>
</dbReference>
<dbReference type="AlphaFoldDB" id="A0AA89CC30"/>
<reference evidence="5" key="1">
    <citation type="submission" date="2019-08" db="EMBL/GenBank/DDBJ databases">
        <title>The improved chromosome-level genome for the pearl oyster Pinctada fucata martensii using PacBio sequencing and Hi-C.</title>
        <authorList>
            <person name="Zheng Z."/>
        </authorList>
    </citation>
    <scope>NUCLEOTIDE SEQUENCE</scope>
    <source>
        <strain evidence="5">ZZ-2019</strain>
        <tissue evidence="5">Adductor muscle</tissue>
    </source>
</reference>
<evidence type="ECO:0000313" key="5">
    <source>
        <dbReference type="EMBL" id="KAK3104859.1"/>
    </source>
</evidence>